<evidence type="ECO:0000313" key="3">
    <source>
        <dbReference type="Proteomes" id="UP000185663"/>
    </source>
</evidence>
<dbReference type="EMBL" id="LT629776">
    <property type="protein sequence ID" value="SDS12512.1"/>
    <property type="molecule type" value="Genomic_DNA"/>
</dbReference>
<dbReference type="Proteomes" id="UP000185663">
    <property type="component" value="Chromosome I"/>
</dbReference>
<keyword evidence="1" id="KW-0812">Transmembrane</keyword>
<feature type="transmembrane region" description="Helical" evidence="1">
    <location>
        <begin position="55"/>
        <end position="74"/>
    </location>
</feature>
<gene>
    <name evidence="2" type="ORF">SAMN04489860_0852</name>
</gene>
<sequence length="112" mass="12503">MYGIRGTTWRQPGCFATVLIVLAAISLAPIASGLLGSLILWVWRLTTTPETVDVAMMYLSIFAVFAGGFVWAGFRIHRHLTARTVFWCPRCGVTTDPRFEICRACGRVKSHR</sequence>
<protein>
    <submittedName>
        <fullName evidence="2">Uncharacterized protein</fullName>
    </submittedName>
</protein>
<keyword evidence="1" id="KW-1133">Transmembrane helix</keyword>
<feature type="transmembrane region" description="Helical" evidence="1">
    <location>
        <begin position="12"/>
        <end position="43"/>
    </location>
</feature>
<keyword evidence="3" id="KW-1185">Reference proteome</keyword>
<evidence type="ECO:0000313" key="2">
    <source>
        <dbReference type="EMBL" id="SDS12512.1"/>
    </source>
</evidence>
<proteinExistence type="predicted"/>
<name>A0A1H1PMJ5_9CELL</name>
<organism evidence="2 3">
    <name type="scientific">Paraoerskovia marina</name>
    <dbReference type="NCBI Taxonomy" id="545619"/>
    <lineage>
        <taxon>Bacteria</taxon>
        <taxon>Bacillati</taxon>
        <taxon>Actinomycetota</taxon>
        <taxon>Actinomycetes</taxon>
        <taxon>Micrococcales</taxon>
        <taxon>Cellulomonadaceae</taxon>
        <taxon>Paraoerskovia</taxon>
    </lineage>
</organism>
<reference evidence="2 3" key="1">
    <citation type="submission" date="2016-10" db="EMBL/GenBank/DDBJ databases">
        <authorList>
            <person name="de Groot N.N."/>
        </authorList>
    </citation>
    <scope>NUCLEOTIDE SEQUENCE [LARGE SCALE GENOMIC DNA]</scope>
    <source>
        <strain evidence="2 3">DSM 22126</strain>
    </source>
</reference>
<dbReference type="AlphaFoldDB" id="A0A1H1PMJ5"/>
<accession>A0A1H1PMJ5</accession>
<keyword evidence="1" id="KW-0472">Membrane</keyword>
<evidence type="ECO:0000256" key="1">
    <source>
        <dbReference type="SAM" id="Phobius"/>
    </source>
</evidence>